<organism evidence="1 2">
    <name type="scientific">Plakobranchus ocellatus</name>
    <dbReference type="NCBI Taxonomy" id="259542"/>
    <lineage>
        <taxon>Eukaryota</taxon>
        <taxon>Metazoa</taxon>
        <taxon>Spiralia</taxon>
        <taxon>Lophotrochozoa</taxon>
        <taxon>Mollusca</taxon>
        <taxon>Gastropoda</taxon>
        <taxon>Heterobranchia</taxon>
        <taxon>Euthyneura</taxon>
        <taxon>Panpulmonata</taxon>
        <taxon>Sacoglossa</taxon>
        <taxon>Placobranchoidea</taxon>
        <taxon>Plakobranchidae</taxon>
        <taxon>Plakobranchus</taxon>
    </lineage>
</organism>
<keyword evidence="2" id="KW-1185">Reference proteome</keyword>
<protein>
    <submittedName>
        <fullName evidence="1">Uncharacterized protein</fullName>
    </submittedName>
</protein>
<name>A0AAV4CH45_9GAST</name>
<gene>
    <name evidence="1" type="ORF">PoB_005869000</name>
</gene>
<proteinExistence type="predicted"/>
<dbReference type="EMBL" id="BLXT01006566">
    <property type="protein sequence ID" value="GFO32185.1"/>
    <property type="molecule type" value="Genomic_DNA"/>
</dbReference>
<dbReference type="Proteomes" id="UP000735302">
    <property type="component" value="Unassembled WGS sequence"/>
</dbReference>
<comment type="caution">
    <text evidence="1">The sequence shown here is derived from an EMBL/GenBank/DDBJ whole genome shotgun (WGS) entry which is preliminary data.</text>
</comment>
<sequence>MHTCSGVYDPRHLHGKDQGTGAEETSVMCSRTLSELVDRKMNYTCRLLCQFTALDKNVLHVLSNRRIIPPFHLIGEVCMQNSLVHLRTSKIKTRQHIKSFPTITSHYSRQMNPNKRYLHPNLNIK</sequence>
<evidence type="ECO:0000313" key="2">
    <source>
        <dbReference type="Proteomes" id="UP000735302"/>
    </source>
</evidence>
<reference evidence="1 2" key="1">
    <citation type="journal article" date="2021" name="Elife">
        <title>Chloroplast acquisition without the gene transfer in kleptoplastic sea slugs, Plakobranchus ocellatus.</title>
        <authorList>
            <person name="Maeda T."/>
            <person name="Takahashi S."/>
            <person name="Yoshida T."/>
            <person name="Shimamura S."/>
            <person name="Takaki Y."/>
            <person name="Nagai Y."/>
            <person name="Toyoda A."/>
            <person name="Suzuki Y."/>
            <person name="Arimoto A."/>
            <person name="Ishii H."/>
            <person name="Satoh N."/>
            <person name="Nishiyama T."/>
            <person name="Hasebe M."/>
            <person name="Maruyama T."/>
            <person name="Minagawa J."/>
            <person name="Obokata J."/>
            <person name="Shigenobu S."/>
        </authorList>
    </citation>
    <scope>NUCLEOTIDE SEQUENCE [LARGE SCALE GENOMIC DNA]</scope>
</reference>
<evidence type="ECO:0000313" key="1">
    <source>
        <dbReference type="EMBL" id="GFO32185.1"/>
    </source>
</evidence>
<dbReference type="AlphaFoldDB" id="A0AAV4CH45"/>
<accession>A0AAV4CH45</accession>